<evidence type="ECO:0000256" key="7">
    <source>
        <dbReference type="ARBA" id="ARBA00023306"/>
    </source>
</evidence>
<keyword evidence="11" id="KW-1185">Reference proteome</keyword>
<evidence type="ECO:0000256" key="8">
    <source>
        <dbReference type="ARBA" id="ARBA00031737"/>
    </source>
</evidence>
<sequence length="226" mass="24767">MPLTPEDVVNKRFNATRVREGYAQEEVDDFLDEVVEELRRLNAENDDLREKLRQSEARIAELDRTLEAASGDAGAGDGPTGGSEEVSGAEEPDAPSEPAPSQPAVQQGAPQQPAPGAGAVEQAAGMLALAQRLHDEYVHEAETQRDRIVSEARSAAERLVSEATEEREHTLGLLQSERMDLETAIDHLRSFEQESRARLGEYFQTQLDQLRRQAPVVSEGPAGDRS</sequence>
<evidence type="ECO:0000256" key="9">
    <source>
        <dbReference type="SAM" id="MobiDB-lite"/>
    </source>
</evidence>
<evidence type="ECO:0000313" key="10">
    <source>
        <dbReference type="EMBL" id="PPK95227.1"/>
    </source>
</evidence>
<comment type="caution">
    <text evidence="10">The sequence shown here is derived from an EMBL/GenBank/DDBJ whole genome shotgun (WGS) entry which is preliminary data.</text>
</comment>
<comment type="subcellular location">
    <subcellularLocation>
        <location evidence="1">Cytoplasm</location>
    </subcellularLocation>
</comment>
<dbReference type="Pfam" id="PF05103">
    <property type="entry name" value="DivIVA"/>
    <property type="match status" value="1"/>
</dbReference>
<evidence type="ECO:0000256" key="5">
    <source>
        <dbReference type="ARBA" id="ARBA00022618"/>
    </source>
</evidence>
<dbReference type="GO" id="GO:0051301">
    <property type="term" value="P:cell division"/>
    <property type="evidence" value="ECO:0007669"/>
    <property type="project" value="UniProtKB-KW"/>
</dbReference>
<evidence type="ECO:0000256" key="4">
    <source>
        <dbReference type="ARBA" id="ARBA00022490"/>
    </source>
</evidence>
<name>A0A2S6ILX2_9ACTN</name>
<feature type="region of interest" description="Disordered" evidence="9">
    <location>
        <begin position="63"/>
        <end position="122"/>
    </location>
</feature>
<organism evidence="10 11">
    <name type="scientific">Kineococcus xinjiangensis</name>
    <dbReference type="NCBI Taxonomy" id="512762"/>
    <lineage>
        <taxon>Bacteria</taxon>
        <taxon>Bacillati</taxon>
        <taxon>Actinomycetota</taxon>
        <taxon>Actinomycetes</taxon>
        <taxon>Kineosporiales</taxon>
        <taxon>Kineosporiaceae</taxon>
        <taxon>Kineococcus</taxon>
    </lineage>
</organism>
<dbReference type="InterPro" id="IPR007793">
    <property type="entry name" value="DivIVA_fam"/>
</dbReference>
<reference evidence="10 11" key="1">
    <citation type="submission" date="2018-02" db="EMBL/GenBank/DDBJ databases">
        <title>Genomic Encyclopedia of Archaeal and Bacterial Type Strains, Phase II (KMG-II): from individual species to whole genera.</title>
        <authorList>
            <person name="Goeker M."/>
        </authorList>
    </citation>
    <scope>NUCLEOTIDE SEQUENCE [LARGE SCALE GENOMIC DNA]</scope>
    <source>
        <strain evidence="10 11">DSM 22857</strain>
    </source>
</reference>
<accession>A0A2S6ILX2</accession>
<dbReference type="PANTHER" id="PTHR35794:SF2">
    <property type="entry name" value="CELL DIVISION PROTEIN DIVIVA"/>
    <property type="match status" value="1"/>
</dbReference>
<dbReference type="RefSeq" id="WP_104432624.1">
    <property type="nucleotide sequence ID" value="NZ_PTJD01000006.1"/>
</dbReference>
<evidence type="ECO:0000256" key="1">
    <source>
        <dbReference type="ARBA" id="ARBA00004496"/>
    </source>
</evidence>
<feature type="compositionally biased region" description="Low complexity" evidence="9">
    <location>
        <begin position="102"/>
        <end position="122"/>
    </location>
</feature>
<keyword evidence="4" id="KW-0963">Cytoplasm</keyword>
<keyword evidence="6" id="KW-0175">Coiled coil</keyword>
<evidence type="ECO:0000256" key="6">
    <source>
        <dbReference type="ARBA" id="ARBA00023054"/>
    </source>
</evidence>
<protein>
    <recommendedName>
        <fullName evidence="3">Cell wall synthesis protein Wag31</fullName>
    </recommendedName>
    <alternativeName>
        <fullName evidence="8">Antigen 84</fullName>
    </alternativeName>
</protein>
<dbReference type="PANTHER" id="PTHR35794">
    <property type="entry name" value="CELL DIVISION PROTEIN DIVIVA"/>
    <property type="match status" value="1"/>
</dbReference>
<dbReference type="GO" id="GO:0005737">
    <property type="term" value="C:cytoplasm"/>
    <property type="evidence" value="ECO:0007669"/>
    <property type="project" value="UniProtKB-SubCell"/>
</dbReference>
<keyword evidence="5" id="KW-0132">Cell division</keyword>
<comment type="similarity">
    <text evidence="2">Belongs to the DivIVA family.</text>
</comment>
<dbReference type="OrthoDB" id="9815492at2"/>
<keyword evidence="7" id="KW-0131">Cell cycle</keyword>
<evidence type="ECO:0000313" key="11">
    <source>
        <dbReference type="Proteomes" id="UP000239485"/>
    </source>
</evidence>
<dbReference type="NCBIfam" id="TIGR03544">
    <property type="entry name" value="DivI1A_domain"/>
    <property type="match status" value="1"/>
</dbReference>
<dbReference type="Proteomes" id="UP000239485">
    <property type="component" value="Unassembled WGS sequence"/>
</dbReference>
<dbReference type="Gene3D" id="6.10.250.660">
    <property type="match status" value="1"/>
</dbReference>
<evidence type="ECO:0000256" key="3">
    <source>
        <dbReference type="ARBA" id="ARBA00018787"/>
    </source>
</evidence>
<dbReference type="InterPro" id="IPR019933">
    <property type="entry name" value="DivIVA_domain"/>
</dbReference>
<evidence type="ECO:0000256" key="2">
    <source>
        <dbReference type="ARBA" id="ARBA00009008"/>
    </source>
</evidence>
<gene>
    <name evidence="10" type="ORF">CLV92_10648</name>
</gene>
<dbReference type="EMBL" id="PTJD01000006">
    <property type="protein sequence ID" value="PPK95227.1"/>
    <property type="molecule type" value="Genomic_DNA"/>
</dbReference>
<proteinExistence type="inferred from homology"/>
<dbReference type="AlphaFoldDB" id="A0A2S6ILX2"/>